<gene>
    <name evidence="2" type="ORF">E1809_23815</name>
</gene>
<dbReference type="RefSeq" id="WP_133206734.1">
    <property type="nucleotide sequence ID" value="NZ_SMRU01000045.1"/>
</dbReference>
<dbReference type="Proteomes" id="UP000295511">
    <property type="component" value="Unassembled WGS sequence"/>
</dbReference>
<reference evidence="2 3" key="1">
    <citation type="submission" date="2019-03" db="EMBL/GenBank/DDBJ databases">
        <title>Whole genome sequence of Arthrobacter sp JH1-1.</title>
        <authorList>
            <person name="Trinh H.N."/>
        </authorList>
    </citation>
    <scope>NUCLEOTIDE SEQUENCE [LARGE SCALE GENOMIC DNA]</scope>
    <source>
        <strain evidence="2 3">JH1-1</strain>
    </source>
</reference>
<evidence type="ECO:0000313" key="3">
    <source>
        <dbReference type="Proteomes" id="UP000295511"/>
    </source>
</evidence>
<evidence type="ECO:0000256" key="1">
    <source>
        <dbReference type="SAM" id="Phobius"/>
    </source>
</evidence>
<keyword evidence="1" id="KW-1133">Transmembrane helix</keyword>
<dbReference type="EMBL" id="SMRU01000045">
    <property type="protein sequence ID" value="TDF88548.1"/>
    <property type="molecule type" value="Genomic_DNA"/>
</dbReference>
<evidence type="ECO:0000313" key="2">
    <source>
        <dbReference type="EMBL" id="TDF88548.1"/>
    </source>
</evidence>
<keyword evidence="3" id="KW-1185">Reference proteome</keyword>
<dbReference type="AlphaFoldDB" id="A0A4R5K951"/>
<name>A0A4R5K951_9MICC</name>
<accession>A0A4R5K951</accession>
<comment type="caution">
    <text evidence="2">The sequence shown here is derived from an EMBL/GenBank/DDBJ whole genome shotgun (WGS) entry which is preliminary data.</text>
</comment>
<feature type="transmembrane region" description="Helical" evidence="1">
    <location>
        <begin position="33"/>
        <end position="53"/>
    </location>
</feature>
<keyword evidence="1" id="KW-0472">Membrane</keyword>
<sequence length="81" mass="9273">MVTFYTTWFLYGTLPFFAVGAFSANSTWFPQWLFYSFAALFFLELAVIAGAAFTAMPKYRKERALGYTTWPSGEEIPRTAM</sequence>
<proteinExistence type="predicted"/>
<keyword evidence="1" id="KW-0812">Transmembrane</keyword>
<protein>
    <submittedName>
        <fullName evidence="2">Uncharacterized protein</fullName>
    </submittedName>
</protein>
<organism evidence="2 3">
    <name type="scientific">Arthrobacter terricola</name>
    <dbReference type="NCBI Taxonomy" id="2547396"/>
    <lineage>
        <taxon>Bacteria</taxon>
        <taxon>Bacillati</taxon>
        <taxon>Actinomycetota</taxon>
        <taxon>Actinomycetes</taxon>
        <taxon>Micrococcales</taxon>
        <taxon>Micrococcaceae</taxon>
        <taxon>Arthrobacter</taxon>
    </lineage>
</organism>